<evidence type="ECO:0000313" key="1">
    <source>
        <dbReference type="EMBL" id="SEF71011.1"/>
    </source>
</evidence>
<reference evidence="1 2" key="1">
    <citation type="submission" date="2016-10" db="EMBL/GenBank/DDBJ databases">
        <authorList>
            <person name="de Groot N.N."/>
        </authorList>
    </citation>
    <scope>NUCLEOTIDE SEQUENCE [LARGE SCALE GENOMIC DNA]</scope>
    <source>
        <strain evidence="1 2">Nl13</strain>
    </source>
</reference>
<proteinExistence type="predicted"/>
<organism evidence="1 2">
    <name type="scientific">Nitrosospira multiformis (strain ATCC 25196 / NCIMB 11849 / C 71)</name>
    <dbReference type="NCBI Taxonomy" id="323848"/>
    <lineage>
        <taxon>Bacteria</taxon>
        <taxon>Pseudomonadati</taxon>
        <taxon>Pseudomonadota</taxon>
        <taxon>Betaproteobacteria</taxon>
        <taxon>Nitrosomonadales</taxon>
        <taxon>Nitrosomonadaceae</taxon>
        <taxon>Nitrosospira</taxon>
    </lineage>
</organism>
<evidence type="ECO:0000313" key="2">
    <source>
        <dbReference type="Proteomes" id="UP000236751"/>
    </source>
</evidence>
<gene>
    <name evidence="1" type="ORF">SAMN05216403_106122</name>
</gene>
<dbReference type="Proteomes" id="UP000236751">
    <property type="component" value="Unassembled WGS sequence"/>
</dbReference>
<sequence>MDVAENDNDALRRLRRTMRDLVALSTLSEAWAGLEPEDIAKRLAKV</sequence>
<protein>
    <submittedName>
        <fullName evidence="1">Uncharacterized protein</fullName>
    </submittedName>
</protein>
<name>A0A1H5U9J8_NITMU</name>
<accession>A0A1H5U9J8</accession>
<dbReference type="AlphaFoldDB" id="A0A1H5U9J8"/>
<dbReference type="EMBL" id="FNVK01000006">
    <property type="protein sequence ID" value="SEF71011.1"/>
    <property type="molecule type" value="Genomic_DNA"/>
</dbReference>